<gene>
    <name evidence="1" type="ORF">FHS77_003182</name>
</gene>
<name>A0A841M8Q5_9HYPH</name>
<sequence length="212" mass="23716">MFDSNNQLAVSLAPETEGLSRFNGLLTYRHVPTITAGTYFPAAHSITDSAWEKFEKNIKKELSQKEKVKILYYAILMHEMGHLLGHSHPLMPAQSRTSIVLNDDFYDLRDRRFIFNIPPENQSTAPIMDTAVTSYIDNRRHQLGRLIDSVDDIIPAPVEVQAVNTICLTGSSQSLKKRAANASTSCPAFTLDKVIATNKIKTLPAALYNILR</sequence>
<dbReference type="SUPFAM" id="SSF55486">
    <property type="entry name" value="Metalloproteases ('zincins'), catalytic domain"/>
    <property type="match status" value="1"/>
</dbReference>
<organism evidence="1 2">
    <name type="scientific">Paenochrobactrum gallinarii</name>
    <dbReference type="NCBI Taxonomy" id="643673"/>
    <lineage>
        <taxon>Bacteria</taxon>
        <taxon>Pseudomonadati</taxon>
        <taxon>Pseudomonadota</taxon>
        <taxon>Alphaproteobacteria</taxon>
        <taxon>Hyphomicrobiales</taxon>
        <taxon>Brucellaceae</taxon>
        <taxon>Paenochrobactrum</taxon>
    </lineage>
</organism>
<accession>A0A841M8Q5</accession>
<dbReference type="RefSeq" id="WP_184224817.1">
    <property type="nucleotide sequence ID" value="NZ_JACIIU010000048.1"/>
</dbReference>
<evidence type="ECO:0008006" key="3">
    <source>
        <dbReference type="Google" id="ProtNLM"/>
    </source>
</evidence>
<dbReference type="InterPro" id="IPR024079">
    <property type="entry name" value="MetalloPept_cat_dom_sf"/>
</dbReference>
<reference evidence="1 2" key="1">
    <citation type="submission" date="2020-08" db="EMBL/GenBank/DDBJ databases">
        <title>Genomic Encyclopedia of Type Strains, Phase IV (KMG-IV): sequencing the most valuable type-strain genomes for metagenomic binning, comparative biology and taxonomic classification.</title>
        <authorList>
            <person name="Goeker M."/>
        </authorList>
    </citation>
    <scope>NUCLEOTIDE SEQUENCE [LARGE SCALE GENOMIC DNA]</scope>
    <source>
        <strain evidence="1 2">DSM 22336</strain>
    </source>
</reference>
<dbReference type="Proteomes" id="UP000555393">
    <property type="component" value="Unassembled WGS sequence"/>
</dbReference>
<dbReference type="GO" id="GO:0008237">
    <property type="term" value="F:metallopeptidase activity"/>
    <property type="evidence" value="ECO:0007669"/>
    <property type="project" value="InterPro"/>
</dbReference>
<evidence type="ECO:0000313" key="1">
    <source>
        <dbReference type="EMBL" id="MBB6262601.1"/>
    </source>
</evidence>
<dbReference type="EMBL" id="JACIIU010000048">
    <property type="protein sequence ID" value="MBB6262601.1"/>
    <property type="molecule type" value="Genomic_DNA"/>
</dbReference>
<comment type="caution">
    <text evidence="1">The sequence shown here is derived from an EMBL/GenBank/DDBJ whole genome shotgun (WGS) entry which is preliminary data.</text>
</comment>
<evidence type="ECO:0000313" key="2">
    <source>
        <dbReference type="Proteomes" id="UP000555393"/>
    </source>
</evidence>
<keyword evidence="2" id="KW-1185">Reference proteome</keyword>
<proteinExistence type="predicted"/>
<dbReference type="AlphaFoldDB" id="A0A841M8Q5"/>
<protein>
    <recommendedName>
        <fullName evidence="3">Matrixin family metalloprotease</fullName>
    </recommendedName>
</protein>
<dbReference type="Gene3D" id="3.40.390.10">
    <property type="entry name" value="Collagenase (Catalytic Domain)"/>
    <property type="match status" value="1"/>
</dbReference>